<dbReference type="InterPro" id="IPR020616">
    <property type="entry name" value="Thiolase_N"/>
</dbReference>
<evidence type="ECO:0000256" key="8">
    <source>
        <dbReference type="ARBA" id="ARBA00023315"/>
    </source>
</evidence>
<reference evidence="15" key="3">
    <citation type="submission" date="2017-11" db="PDB data bank">
        <title>Crystal structure of Acetyl-CoA acetyltransferase from Elizabethkingia anophelis NUHP1.</title>
        <authorList>
            <person name="Abendroth J."/>
            <person name="Fox III D."/>
            <person name="Lorimer D.D."/>
            <person name="Edwards T.E."/>
        </authorList>
    </citation>
    <scope>X-RAY CRYSTALLOGRAPHY (1.65 ANGSTROMS) IN COMPLEX WITH CA(2+)</scope>
</reference>
<dbReference type="SMR" id="A0A077EEP0"/>
<keyword evidence="8 10" id="KW-0012">Acyltransferase</keyword>
<dbReference type="PROSITE" id="PS00098">
    <property type="entry name" value="THIOLASE_1"/>
    <property type="match status" value="1"/>
</dbReference>
<sequence length="392" mass="41071">MKEVFIVSAVRTPMGSFMGSLSGVPATQLGAVAIKGALDKINLNPAEIQDVYMGNVLQAGEGQAPAKQAALGAGLPNTTPTTAVNKVCASGMKAVMMAAQAVKAGDVEAIVAGGMENMSQVPHYIDGRNGVKLGDIKLQDGLLKDGLTDVYSKQHMGNCAELCAKEYNITREEQDAFAIQSYERSAKAWSEGKFKEEVVPVSIPQRKGEPIIFAEDEEYKNVKFDRIPTLPTVFQKENGTVTAANASTLNDGASALVLMSKEKMESLGLKPLAKIVSYADAAQAPEWFTTAPAKALPIALAKANLTINDIDFFEFNEAFSVVGLANNKILGLDAAKVNVNGGAVALGHPLGSSGSRIIVTLINVLKQNNAKYGAAAICNGGGGASAIVIENI</sequence>
<proteinExistence type="evidence at protein level"/>
<dbReference type="GeneID" id="66581343"/>
<feature type="binding site" evidence="15">
    <location>
        <position position="246"/>
    </location>
    <ligand>
        <name>Ca(2+)</name>
        <dbReference type="ChEBI" id="CHEBI:29108"/>
        <label>1</label>
    </ligand>
</feature>
<dbReference type="RefSeq" id="WP_021348709.1">
    <property type="nucleotide sequence ID" value="NZ_CP007547.1"/>
</dbReference>
<feature type="domain" description="Thiolase C-terminal" evidence="12">
    <location>
        <begin position="269"/>
        <end position="390"/>
    </location>
</feature>
<evidence type="ECO:0000256" key="2">
    <source>
        <dbReference type="ARBA" id="ARBA00011881"/>
    </source>
</evidence>
<keyword evidence="15" id="KW-0106">Calcium</keyword>
<dbReference type="InterPro" id="IPR016039">
    <property type="entry name" value="Thiolase-like"/>
</dbReference>
<dbReference type="eggNOG" id="COG0183">
    <property type="taxonomic scope" value="Bacteria"/>
</dbReference>
<evidence type="ECO:0007829" key="15">
    <source>
        <dbReference type="PDB" id="6BN2"/>
    </source>
</evidence>
<keyword evidence="15" id="KW-0002">3D-structure</keyword>
<reference evidence="13" key="1">
    <citation type="journal article" date="2013" name="Lancet">
        <title>First case of E anophelis outbreak in an intensive-care unit.</title>
        <authorList>
            <person name="Teo J."/>
            <person name="Tan S.Y."/>
            <person name="Tay M."/>
            <person name="Ding Y."/>
            <person name="Kjelleberg S."/>
            <person name="Givskov M."/>
            <person name="Lin R.T."/>
            <person name="Yang L."/>
        </authorList>
    </citation>
    <scope>NUCLEOTIDE SEQUENCE [LARGE SCALE GENOMIC DNA]</scope>
    <source>
        <strain evidence="13">NUHP1</strain>
    </source>
</reference>
<evidence type="ECO:0000256" key="6">
    <source>
        <dbReference type="ARBA" id="ARBA00022946"/>
    </source>
</evidence>
<dbReference type="EMBL" id="CP007547">
    <property type="protein sequence ID" value="AIL46036.1"/>
    <property type="molecule type" value="Genomic_DNA"/>
</dbReference>
<dbReference type="KEGG" id="eao:BD94_2261"/>
<dbReference type="EC" id="2.3.1.9" evidence="3"/>
<dbReference type="GO" id="GO:0046872">
    <property type="term" value="F:metal ion binding"/>
    <property type="evidence" value="ECO:0007669"/>
    <property type="project" value="UniProtKB-KW"/>
</dbReference>
<feature type="active site" description="Proton acceptor" evidence="9">
    <location>
        <position position="378"/>
    </location>
</feature>
<dbReference type="NCBIfam" id="TIGR01930">
    <property type="entry name" value="AcCoA-C-Actrans"/>
    <property type="match status" value="1"/>
</dbReference>
<gene>
    <name evidence="13" type="ORF">BD94_2261</name>
</gene>
<keyword evidence="4 10" id="KW-0808">Transferase</keyword>
<evidence type="ECO:0000313" key="14">
    <source>
        <dbReference type="Proteomes" id="UP000028933"/>
    </source>
</evidence>
<dbReference type="PANTHER" id="PTHR18919">
    <property type="entry name" value="ACETYL-COA C-ACYLTRANSFERASE"/>
    <property type="match status" value="1"/>
</dbReference>
<dbReference type="PDB" id="6BN2">
    <property type="method" value="X-ray"/>
    <property type="resolution" value="1.65 A"/>
    <property type="chains" value="A=1-392"/>
</dbReference>
<dbReference type="STRING" id="1338011.BD94_2261"/>
<dbReference type="GO" id="GO:0006635">
    <property type="term" value="P:fatty acid beta-oxidation"/>
    <property type="evidence" value="ECO:0007669"/>
    <property type="project" value="TreeGrafter"/>
</dbReference>
<dbReference type="InterPro" id="IPR020615">
    <property type="entry name" value="Thiolase_acyl_enz_int_AS"/>
</dbReference>
<evidence type="ECO:0000256" key="3">
    <source>
        <dbReference type="ARBA" id="ARBA00012705"/>
    </source>
</evidence>
<keyword evidence="7" id="KW-0630">Potassium</keyword>
<feature type="active site" description="Acyl-thioester intermediate" evidence="9">
    <location>
        <position position="88"/>
    </location>
</feature>
<organism evidence="13 14">
    <name type="scientific">Elizabethkingia anophelis NUHP1</name>
    <dbReference type="NCBI Taxonomy" id="1338011"/>
    <lineage>
        <taxon>Bacteria</taxon>
        <taxon>Pseudomonadati</taxon>
        <taxon>Bacteroidota</taxon>
        <taxon>Flavobacteriia</taxon>
        <taxon>Flavobacteriales</taxon>
        <taxon>Weeksellaceae</taxon>
        <taxon>Elizabethkingia</taxon>
    </lineage>
</organism>
<dbReference type="Pfam" id="PF00108">
    <property type="entry name" value="Thiolase_N"/>
    <property type="match status" value="1"/>
</dbReference>
<dbReference type="InterPro" id="IPR002155">
    <property type="entry name" value="Thiolase"/>
</dbReference>
<evidence type="ECO:0000313" key="13">
    <source>
        <dbReference type="EMBL" id="AIL46036.1"/>
    </source>
</evidence>
<dbReference type="AlphaFoldDB" id="A0A077EEP0"/>
<dbReference type="InterPro" id="IPR020617">
    <property type="entry name" value="Thiolase_C"/>
</dbReference>
<dbReference type="PROSITE" id="PS00737">
    <property type="entry name" value="THIOLASE_2"/>
    <property type="match status" value="1"/>
</dbReference>
<dbReference type="HOGENOM" id="CLU_031026_0_1_10"/>
<evidence type="ECO:0000256" key="5">
    <source>
        <dbReference type="ARBA" id="ARBA00022723"/>
    </source>
</evidence>
<evidence type="ECO:0000259" key="11">
    <source>
        <dbReference type="Pfam" id="PF00108"/>
    </source>
</evidence>
<reference evidence="13" key="2">
    <citation type="journal article" date="2015" name="Genome Biol. Evol.">
        <title>Complete Genome Sequence and Transcriptomic Analysis of the Novel Pathogen Elizabethkingia anophelis in Response to Oxidative Stress.</title>
        <authorList>
            <person name="Li Y."/>
            <person name="Liu Y."/>
            <person name="Chew S.C."/>
            <person name="Tay M."/>
            <person name="Salido M.M."/>
            <person name="Teo J."/>
            <person name="Lauro F.M."/>
            <person name="Givskov M."/>
            <person name="Yang L."/>
        </authorList>
    </citation>
    <scope>NUCLEOTIDE SEQUENCE</scope>
    <source>
        <strain evidence="13">NUHP1</strain>
    </source>
</reference>
<dbReference type="InterPro" id="IPR020610">
    <property type="entry name" value="Thiolase_AS"/>
</dbReference>
<accession>A0A077EEP0</accession>
<protein>
    <recommendedName>
        <fullName evidence="3">acetyl-CoA C-acetyltransferase</fullName>
        <ecNumber evidence="3">2.3.1.9</ecNumber>
    </recommendedName>
</protein>
<dbReference type="PROSITE" id="PS00099">
    <property type="entry name" value="THIOLASE_3"/>
    <property type="match status" value="1"/>
</dbReference>
<evidence type="ECO:0000256" key="1">
    <source>
        <dbReference type="ARBA" id="ARBA00010982"/>
    </source>
</evidence>
<comment type="similarity">
    <text evidence="1 10">Belongs to the thiolase-like superfamily. Thiolase family.</text>
</comment>
<dbReference type="PDBsum" id="6BN2"/>
<dbReference type="PIRSF" id="PIRSF000429">
    <property type="entry name" value="Ac-CoA_Ac_transf"/>
    <property type="match status" value="1"/>
</dbReference>
<dbReference type="SUPFAM" id="SSF53901">
    <property type="entry name" value="Thiolase-like"/>
    <property type="match status" value="2"/>
</dbReference>
<dbReference type="Gene3D" id="3.40.47.10">
    <property type="match status" value="1"/>
</dbReference>
<dbReference type="FunFam" id="3.40.47.10:FF:000007">
    <property type="entry name" value="acetyl-CoA acetyltransferase, mitochondrial"/>
    <property type="match status" value="1"/>
</dbReference>
<dbReference type="PANTHER" id="PTHR18919:SF156">
    <property type="entry name" value="ACETYL-COA ACETYLTRANSFERASE, MITOCHONDRIAL"/>
    <property type="match status" value="1"/>
</dbReference>
<dbReference type="Pfam" id="PF02803">
    <property type="entry name" value="Thiolase_C"/>
    <property type="match status" value="1"/>
</dbReference>
<evidence type="ECO:0000256" key="10">
    <source>
        <dbReference type="RuleBase" id="RU003557"/>
    </source>
</evidence>
<evidence type="ECO:0000259" key="12">
    <source>
        <dbReference type="Pfam" id="PF02803"/>
    </source>
</evidence>
<feature type="active site" description="Proton acceptor" evidence="9">
    <location>
        <position position="348"/>
    </location>
</feature>
<keyword evidence="5 15" id="KW-0479">Metal-binding</keyword>
<comment type="subunit">
    <text evidence="2">Homotetramer.</text>
</comment>
<evidence type="ECO:0000256" key="9">
    <source>
        <dbReference type="PIRSR" id="PIRSR000429-1"/>
    </source>
</evidence>
<dbReference type="InterPro" id="IPR020613">
    <property type="entry name" value="Thiolase_CS"/>
</dbReference>
<feature type="binding site" evidence="15">
    <location>
        <position position="331"/>
    </location>
    <ligand>
        <name>Ca(2+)</name>
        <dbReference type="ChEBI" id="CHEBI:29108"/>
        <label>2</label>
    </ligand>
</feature>
<evidence type="ECO:0000256" key="4">
    <source>
        <dbReference type="ARBA" id="ARBA00022679"/>
    </source>
</evidence>
<dbReference type="Proteomes" id="UP000028933">
    <property type="component" value="Chromosome"/>
</dbReference>
<dbReference type="GO" id="GO:0003985">
    <property type="term" value="F:acetyl-CoA C-acetyltransferase activity"/>
    <property type="evidence" value="ECO:0007669"/>
    <property type="project" value="UniProtKB-EC"/>
</dbReference>
<name>A0A077EEP0_9FLAO</name>
<feature type="domain" description="Thiolase N-terminal" evidence="11">
    <location>
        <begin position="4"/>
        <end position="262"/>
    </location>
</feature>
<keyword evidence="6" id="KW-0809">Transit peptide</keyword>
<evidence type="ECO:0000256" key="7">
    <source>
        <dbReference type="ARBA" id="ARBA00022958"/>
    </source>
</evidence>
<dbReference type="CDD" id="cd00751">
    <property type="entry name" value="thiolase"/>
    <property type="match status" value="1"/>
</dbReference>